<dbReference type="EMBL" id="JAKROA010000002">
    <property type="protein sequence ID" value="KAL5110399.1"/>
    <property type="molecule type" value="Genomic_DNA"/>
</dbReference>
<gene>
    <name evidence="2" type="ORF">TcWFU_005441</name>
</gene>
<proteinExistence type="predicted"/>
<comment type="caution">
    <text evidence="2">The sequence shown here is derived from an EMBL/GenBank/DDBJ whole genome shotgun (WGS) entry which is preliminary data.</text>
</comment>
<keyword evidence="3" id="KW-1185">Reference proteome</keyword>
<organism evidence="2 3">
    <name type="scientific">Taenia crassiceps</name>
    <dbReference type="NCBI Taxonomy" id="6207"/>
    <lineage>
        <taxon>Eukaryota</taxon>
        <taxon>Metazoa</taxon>
        <taxon>Spiralia</taxon>
        <taxon>Lophotrochozoa</taxon>
        <taxon>Platyhelminthes</taxon>
        <taxon>Cestoda</taxon>
        <taxon>Eucestoda</taxon>
        <taxon>Cyclophyllidea</taxon>
        <taxon>Taeniidae</taxon>
        <taxon>Taenia</taxon>
    </lineage>
</organism>
<reference evidence="2 3" key="1">
    <citation type="journal article" date="2022" name="Front. Cell. Infect. Microbiol.">
        <title>The Genomes of Two Strains of Taenia crassiceps the Animal Model for the Study of Human Cysticercosis.</title>
        <authorList>
            <person name="Bobes R.J."/>
            <person name="Estrada K."/>
            <person name="Rios-Valencia D.G."/>
            <person name="Calderon-Gallegos A."/>
            <person name="de la Torre P."/>
            <person name="Carrero J.C."/>
            <person name="Sanchez-Flores A."/>
            <person name="Laclette J.P."/>
        </authorList>
    </citation>
    <scope>NUCLEOTIDE SEQUENCE [LARGE SCALE GENOMIC DNA]</scope>
    <source>
        <strain evidence="2">WFUcys</strain>
    </source>
</reference>
<evidence type="ECO:0000313" key="2">
    <source>
        <dbReference type="EMBL" id="KAL5110399.1"/>
    </source>
</evidence>
<dbReference type="Proteomes" id="UP001651158">
    <property type="component" value="Unassembled WGS sequence"/>
</dbReference>
<feature type="compositionally biased region" description="Polar residues" evidence="1">
    <location>
        <begin position="51"/>
        <end position="68"/>
    </location>
</feature>
<accession>A0ABR4QKQ5</accession>
<protein>
    <submittedName>
        <fullName evidence="2">Uncharacterized protein</fullName>
    </submittedName>
</protein>
<evidence type="ECO:0000313" key="3">
    <source>
        <dbReference type="Proteomes" id="UP001651158"/>
    </source>
</evidence>
<evidence type="ECO:0000256" key="1">
    <source>
        <dbReference type="SAM" id="MobiDB-lite"/>
    </source>
</evidence>
<sequence>MRTPPREPNWNGTSNVTPSQAPPRMMSRSNHTSLSTPTCRITVRKPRTLRINSNNYTPSNPLLRQGINSKKRKKDNDSFATETSVVVKKFGVRLAKVSKF</sequence>
<feature type="compositionally biased region" description="Polar residues" evidence="1">
    <location>
        <begin position="27"/>
        <end position="37"/>
    </location>
</feature>
<name>A0ABR4QKQ5_9CEST</name>
<feature type="region of interest" description="Disordered" evidence="1">
    <location>
        <begin position="51"/>
        <end position="77"/>
    </location>
</feature>
<feature type="region of interest" description="Disordered" evidence="1">
    <location>
        <begin position="1"/>
        <end position="37"/>
    </location>
</feature>
<feature type="compositionally biased region" description="Polar residues" evidence="1">
    <location>
        <begin position="10"/>
        <end position="19"/>
    </location>
</feature>